<dbReference type="InterPro" id="IPR001789">
    <property type="entry name" value="Sig_transdc_resp-reg_receiver"/>
</dbReference>
<dbReference type="PROSITE" id="PS50110">
    <property type="entry name" value="RESPONSE_REGULATORY"/>
    <property type="match status" value="2"/>
</dbReference>
<keyword evidence="5 16" id="KW-0597">Phosphoprotein</keyword>
<organism evidence="20 21">
    <name type="scientific">Allochromatium humboldtianum</name>
    <dbReference type="NCBI Taxonomy" id="504901"/>
    <lineage>
        <taxon>Bacteria</taxon>
        <taxon>Pseudomonadati</taxon>
        <taxon>Pseudomonadota</taxon>
        <taxon>Gammaproteobacteria</taxon>
        <taxon>Chromatiales</taxon>
        <taxon>Chromatiaceae</taxon>
        <taxon>Allochromatium</taxon>
    </lineage>
</organism>
<dbReference type="PANTHER" id="PTHR45339">
    <property type="entry name" value="HYBRID SIGNAL TRANSDUCTION HISTIDINE KINASE J"/>
    <property type="match status" value="1"/>
</dbReference>
<dbReference type="EMBL" id="JABZEO010000001">
    <property type="protein sequence ID" value="NVZ07864.1"/>
    <property type="molecule type" value="Genomic_DNA"/>
</dbReference>
<evidence type="ECO:0000256" key="3">
    <source>
        <dbReference type="ARBA" id="ARBA00012438"/>
    </source>
</evidence>
<accession>A0A850R2M9</accession>
<dbReference type="SMART" id="SM00388">
    <property type="entry name" value="HisKA"/>
    <property type="match status" value="1"/>
</dbReference>
<evidence type="ECO:0000259" key="18">
    <source>
        <dbReference type="PROSITE" id="PS50109"/>
    </source>
</evidence>
<dbReference type="CDD" id="cd00082">
    <property type="entry name" value="HisKA"/>
    <property type="match status" value="1"/>
</dbReference>
<evidence type="ECO:0000313" key="20">
    <source>
        <dbReference type="EMBL" id="NVZ07864.1"/>
    </source>
</evidence>
<sequence>MFQGPKPPRRAVLSLAALLTVLPAAGLAWNWPAPRLDGGDHRLVRIGLYQNAPKVYTDANGRPTGLFVELLEAMASAEGWRLSYESCQWAECLDRLERGELDLMPDVAFSSERAQRFDFHQVSVASSWSQIYSRPELPIHTINDLAGKRVAVLQGGIQQVFFDQLMHGAGHDYRAVPVGSLEAGYAAVVAGAADAVVTNSFFAARNGAQYRLRETPIVFLPSTLYFATTQGRNADLLTRIDAHLTDWRRDADSLYFRALHRAMALPPEVLVPHWVRGSLIGLGVGLLLLISLSLLLRRLVEQRTRTLARTTRELEHERANLESQVAARTAELRSLMEEMRAARTLAEQATRLKSEFLANMSHEIRTPMNAILGMLHLALKQTLTPDVQNYLVKAQHSARTLLGLINDILDFSKIEAGKLVIEQVEFGLDSVLEQVADAIGVQAEHKGIEFLIRYDVSLPPTLIGDPLRLGQVLLNLCGNALKFTDQGEIEVALHRLDASETDLRLQVCVRDTGLGMTPEVQSRLFEKFTQADQSTTRRFGGTGLGLAISRNLVELMGGRLWVEDSQPGHGSTLCFTVRLGIARQALERRRELVDQAGPLLRGIRLLVVDDNEVSREILAEMLRFFHLDVATAPSGTTALSTLRNAADNPYDLVLMDWHMPGMKGDEAIRRLHRDPSIPHRPKVVMITAYGREGVRRLAEQAGADGFLIKPVSPSTLLDTMLSVLGRGRLLGEAGRSRPDPAVSGRLAGARVLLVEDNEINREFAGELLRSEGLEVDEAGDGQEALEQVRRRDYEAVLMDIQMPVMDGYEATRRIRALADEPGGERFARLPIIAMTALAMVQDSERSRAAGMNDHVSKPIDPDHLMQVLARWIERPADARPAPESRPELADLPDDLLALAGLDVREGVRRIGGRVEAYRKQLRRFRQNYAGAVEELERLAREVGPARAEEHCHALKGVVGNLGAVVLHERLNAIDAGLKRGEPPDPALLAEARERLERLMAEIDALEAAAPPPVAPSAEPLSPERLDALLGDLIEALNYDLGAVDPLLGELRAGTAGGELETEIAAIAAHCDVFDIDEAQALATTVRARLETRQDPPSV</sequence>
<comment type="catalytic activity">
    <reaction evidence="1">
        <text>ATP + protein L-histidine = ADP + protein N-phospho-L-histidine.</text>
        <dbReference type="EC" id="2.7.13.3"/>
    </reaction>
</comment>
<keyword evidence="13" id="KW-0472">Membrane</keyword>
<evidence type="ECO:0000256" key="15">
    <source>
        <dbReference type="ARBA" id="ARBA00068150"/>
    </source>
</evidence>
<evidence type="ECO:0000256" key="17">
    <source>
        <dbReference type="SAM" id="Coils"/>
    </source>
</evidence>
<keyword evidence="8" id="KW-0547">Nucleotide-binding</keyword>
<dbReference type="RefSeq" id="WP_176974666.1">
    <property type="nucleotide sequence ID" value="NZ_JABZEO010000001.1"/>
</dbReference>
<reference evidence="20 21" key="1">
    <citation type="submission" date="2020-06" db="EMBL/GenBank/DDBJ databases">
        <title>Whole-genome sequence of Allochromatium humboldtianum DSM 21881, type strain.</title>
        <authorList>
            <person name="Kyndt J.A."/>
            <person name="Meyer T.E."/>
        </authorList>
    </citation>
    <scope>NUCLEOTIDE SEQUENCE [LARGE SCALE GENOMIC DNA]</scope>
    <source>
        <strain evidence="20 21">DSM 21881</strain>
    </source>
</reference>
<dbReference type="SUPFAM" id="SSF47384">
    <property type="entry name" value="Homodimeric domain of signal transducing histidine kinase"/>
    <property type="match status" value="1"/>
</dbReference>
<dbReference type="GO" id="GO:0005524">
    <property type="term" value="F:ATP binding"/>
    <property type="evidence" value="ECO:0007669"/>
    <property type="project" value="UniProtKB-KW"/>
</dbReference>
<dbReference type="InterPro" id="IPR011006">
    <property type="entry name" value="CheY-like_superfamily"/>
</dbReference>
<evidence type="ECO:0000256" key="14">
    <source>
        <dbReference type="ARBA" id="ARBA00064003"/>
    </source>
</evidence>
<feature type="domain" description="Response regulatory" evidence="19">
    <location>
        <begin position="604"/>
        <end position="724"/>
    </location>
</feature>
<dbReference type="Pfam" id="PF00512">
    <property type="entry name" value="HisKA"/>
    <property type="match status" value="1"/>
</dbReference>
<comment type="subunit">
    <text evidence="14">At low DSF concentrations, interacts with RpfF.</text>
</comment>
<evidence type="ECO:0000256" key="10">
    <source>
        <dbReference type="ARBA" id="ARBA00022840"/>
    </source>
</evidence>
<keyword evidence="9" id="KW-0418">Kinase</keyword>
<evidence type="ECO:0000256" key="6">
    <source>
        <dbReference type="ARBA" id="ARBA00022679"/>
    </source>
</evidence>
<evidence type="ECO:0000256" key="9">
    <source>
        <dbReference type="ARBA" id="ARBA00022777"/>
    </source>
</evidence>
<dbReference type="SUPFAM" id="SSF47226">
    <property type="entry name" value="Histidine-containing phosphotransfer domain, HPT domain"/>
    <property type="match status" value="1"/>
</dbReference>
<feature type="modified residue" description="4-aspartylphosphate" evidence="16">
    <location>
        <position position="799"/>
    </location>
</feature>
<dbReference type="Gene3D" id="3.40.190.10">
    <property type="entry name" value="Periplasmic binding protein-like II"/>
    <property type="match status" value="2"/>
</dbReference>
<name>A0A850R2M9_9GAMM</name>
<dbReference type="Pfam" id="PF00497">
    <property type="entry name" value="SBP_bac_3"/>
    <property type="match status" value="1"/>
</dbReference>
<keyword evidence="10" id="KW-0067">ATP-binding</keyword>
<comment type="caution">
    <text evidence="20">The sequence shown here is derived from an EMBL/GenBank/DDBJ whole genome shotgun (WGS) entry which is preliminary data.</text>
</comment>
<dbReference type="AlphaFoldDB" id="A0A850R2M9"/>
<feature type="domain" description="Response regulatory" evidence="19">
    <location>
        <begin position="750"/>
        <end position="872"/>
    </location>
</feature>
<keyword evidence="4" id="KW-1003">Cell membrane</keyword>
<feature type="domain" description="Histidine kinase" evidence="18">
    <location>
        <begin position="359"/>
        <end position="581"/>
    </location>
</feature>
<dbReference type="PROSITE" id="PS50109">
    <property type="entry name" value="HIS_KIN"/>
    <property type="match status" value="1"/>
</dbReference>
<evidence type="ECO:0000256" key="4">
    <source>
        <dbReference type="ARBA" id="ARBA00022475"/>
    </source>
</evidence>
<evidence type="ECO:0000256" key="7">
    <source>
        <dbReference type="ARBA" id="ARBA00022692"/>
    </source>
</evidence>
<dbReference type="InterPro" id="IPR036097">
    <property type="entry name" value="HisK_dim/P_sf"/>
</dbReference>
<dbReference type="InterPro" id="IPR003661">
    <property type="entry name" value="HisK_dim/P_dom"/>
</dbReference>
<feature type="modified residue" description="4-aspartylphosphate" evidence="16">
    <location>
        <position position="656"/>
    </location>
</feature>
<evidence type="ECO:0000256" key="11">
    <source>
        <dbReference type="ARBA" id="ARBA00022989"/>
    </source>
</evidence>
<evidence type="ECO:0000256" key="8">
    <source>
        <dbReference type="ARBA" id="ARBA00022741"/>
    </source>
</evidence>
<dbReference type="Gene3D" id="1.20.120.160">
    <property type="entry name" value="HPT domain"/>
    <property type="match status" value="1"/>
</dbReference>
<dbReference type="CDD" id="cd16922">
    <property type="entry name" value="HATPase_EvgS-ArcB-TorS-like"/>
    <property type="match status" value="1"/>
</dbReference>
<feature type="coiled-coil region" evidence="17">
    <location>
        <begin position="311"/>
        <end position="352"/>
    </location>
</feature>
<dbReference type="Gene3D" id="3.40.50.2300">
    <property type="match status" value="2"/>
</dbReference>
<dbReference type="CDD" id="cd17546">
    <property type="entry name" value="REC_hyHK_CKI1_RcsC-like"/>
    <property type="match status" value="2"/>
</dbReference>
<dbReference type="Proteomes" id="UP000592294">
    <property type="component" value="Unassembled WGS sequence"/>
</dbReference>
<dbReference type="PANTHER" id="PTHR45339:SF1">
    <property type="entry name" value="HYBRID SIGNAL TRANSDUCTION HISTIDINE KINASE J"/>
    <property type="match status" value="1"/>
</dbReference>
<gene>
    <name evidence="20" type="ORF">HW932_01140</name>
</gene>
<proteinExistence type="predicted"/>
<dbReference type="GO" id="GO:0005886">
    <property type="term" value="C:plasma membrane"/>
    <property type="evidence" value="ECO:0007669"/>
    <property type="project" value="UniProtKB-SubCell"/>
</dbReference>
<dbReference type="PRINTS" id="PR00344">
    <property type="entry name" value="BCTRLSENSOR"/>
</dbReference>
<dbReference type="SUPFAM" id="SSF55874">
    <property type="entry name" value="ATPase domain of HSP90 chaperone/DNA topoisomerase II/histidine kinase"/>
    <property type="match status" value="1"/>
</dbReference>
<evidence type="ECO:0000256" key="13">
    <source>
        <dbReference type="ARBA" id="ARBA00023136"/>
    </source>
</evidence>
<dbReference type="EC" id="2.7.13.3" evidence="3"/>
<dbReference type="FunFam" id="1.10.287.130:FF:000002">
    <property type="entry name" value="Two-component osmosensing histidine kinase"/>
    <property type="match status" value="1"/>
</dbReference>
<keyword evidence="11" id="KW-1133">Transmembrane helix</keyword>
<protein>
    <recommendedName>
        <fullName evidence="15">Sensory/regulatory protein RpfC</fullName>
        <ecNumber evidence="3">2.7.13.3</ecNumber>
    </recommendedName>
</protein>
<comment type="subcellular location">
    <subcellularLocation>
        <location evidence="2">Cell membrane</location>
        <topology evidence="2">Multi-pass membrane protein</topology>
    </subcellularLocation>
</comment>
<dbReference type="InterPro" id="IPR004358">
    <property type="entry name" value="Sig_transdc_His_kin-like_C"/>
</dbReference>
<dbReference type="FunFam" id="3.30.565.10:FF:000010">
    <property type="entry name" value="Sensor histidine kinase RcsC"/>
    <property type="match status" value="1"/>
</dbReference>
<dbReference type="InterPro" id="IPR005467">
    <property type="entry name" value="His_kinase_dom"/>
</dbReference>
<evidence type="ECO:0000259" key="19">
    <source>
        <dbReference type="PROSITE" id="PS50110"/>
    </source>
</evidence>
<keyword evidence="6" id="KW-0808">Transferase</keyword>
<dbReference type="Pfam" id="PF00072">
    <property type="entry name" value="Response_reg"/>
    <property type="match status" value="2"/>
</dbReference>
<evidence type="ECO:0000256" key="16">
    <source>
        <dbReference type="PROSITE-ProRule" id="PRU00169"/>
    </source>
</evidence>
<evidence type="ECO:0000256" key="1">
    <source>
        <dbReference type="ARBA" id="ARBA00000085"/>
    </source>
</evidence>
<evidence type="ECO:0000256" key="5">
    <source>
        <dbReference type="ARBA" id="ARBA00022553"/>
    </source>
</evidence>
<dbReference type="GO" id="GO:0000155">
    <property type="term" value="F:phosphorelay sensor kinase activity"/>
    <property type="evidence" value="ECO:0007669"/>
    <property type="project" value="InterPro"/>
</dbReference>
<keyword evidence="7" id="KW-0812">Transmembrane</keyword>
<keyword evidence="17" id="KW-0175">Coiled coil</keyword>
<dbReference type="SMART" id="SM00448">
    <property type="entry name" value="REC"/>
    <property type="match status" value="2"/>
</dbReference>
<dbReference type="InterPro" id="IPR036890">
    <property type="entry name" value="HATPase_C_sf"/>
</dbReference>
<feature type="coiled-coil region" evidence="17">
    <location>
        <begin position="914"/>
        <end position="941"/>
    </location>
</feature>
<dbReference type="SUPFAM" id="SSF52172">
    <property type="entry name" value="CheY-like"/>
    <property type="match status" value="2"/>
</dbReference>
<keyword evidence="12" id="KW-0902">Two-component regulatory system</keyword>
<dbReference type="Gene3D" id="1.10.287.130">
    <property type="match status" value="1"/>
</dbReference>
<dbReference type="SMART" id="SM00387">
    <property type="entry name" value="HATPase_c"/>
    <property type="match status" value="1"/>
</dbReference>
<evidence type="ECO:0000256" key="12">
    <source>
        <dbReference type="ARBA" id="ARBA00023012"/>
    </source>
</evidence>
<dbReference type="Pfam" id="PF02518">
    <property type="entry name" value="HATPase_c"/>
    <property type="match status" value="1"/>
</dbReference>
<dbReference type="InterPro" id="IPR036641">
    <property type="entry name" value="HPT_dom_sf"/>
</dbReference>
<evidence type="ECO:0000313" key="21">
    <source>
        <dbReference type="Proteomes" id="UP000592294"/>
    </source>
</evidence>
<dbReference type="Gene3D" id="3.30.565.10">
    <property type="entry name" value="Histidine kinase-like ATPase, C-terminal domain"/>
    <property type="match status" value="1"/>
</dbReference>
<dbReference type="SMART" id="SM00062">
    <property type="entry name" value="PBPb"/>
    <property type="match status" value="1"/>
</dbReference>
<evidence type="ECO:0000256" key="2">
    <source>
        <dbReference type="ARBA" id="ARBA00004651"/>
    </source>
</evidence>
<dbReference type="InterPro" id="IPR003594">
    <property type="entry name" value="HATPase_dom"/>
</dbReference>
<keyword evidence="21" id="KW-1185">Reference proteome</keyword>
<dbReference type="SUPFAM" id="SSF53850">
    <property type="entry name" value="Periplasmic binding protein-like II"/>
    <property type="match status" value="1"/>
</dbReference>
<dbReference type="InterPro" id="IPR001638">
    <property type="entry name" value="Solute-binding_3/MltF_N"/>
</dbReference>